<proteinExistence type="predicted"/>
<evidence type="ECO:0000313" key="1">
    <source>
        <dbReference type="EMBL" id="MCK1788646.1"/>
    </source>
</evidence>
<protein>
    <submittedName>
        <fullName evidence="1">Uncharacterized protein</fullName>
    </submittedName>
</protein>
<name>A0ABT0ESE3_9PSED</name>
<dbReference type="EMBL" id="JAKNRW010000001">
    <property type="protein sequence ID" value="MCK1788646.1"/>
    <property type="molecule type" value="Genomic_DNA"/>
</dbReference>
<keyword evidence="2" id="KW-1185">Reference proteome</keyword>
<gene>
    <name evidence="1" type="ORF">L9059_00265</name>
</gene>
<dbReference type="RefSeq" id="WP_247285468.1">
    <property type="nucleotide sequence ID" value="NZ_JAKNRW010000001.1"/>
</dbReference>
<comment type="caution">
    <text evidence="1">The sequence shown here is derived from an EMBL/GenBank/DDBJ whole genome shotgun (WGS) entry which is preliminary data.</text>
</comment>
<evidence type="ECO:0000313" key="2">
    <source>
        <dbReference type="Proteomes" id="UP001299876"/>
    </source>
</evidence>
<accession>A0ABT0ESE3</accession>
<reference evidence="1 2" key="1">
    <citation type="submission" date="2022-02" db="EMBL/GenBank/DDBJ databases">
        <title>Comparative genomics of the first Antarctic Pseudomonas spp. capable of biotransforming 2,4,6-Trinitrotoluene.</title>
        <authorList>
            <person name="Cabrera M.A."/>
            <person name="Marquez S.L."/>
            <person name="Perez-Donoso J.M."/>
        </authorList>
    </citation>
    <scope>NUCLEOTIDE SEQUENCE [LARGE SCALE GENOMIC DNA]</scope>
    <source>
        <strain evidence="1 2">TNT19</strain>
    </source>
</reference>
<organism evidence="1 2">
    <name type="scientific">Pseudomonas violetae</name>
    <dbReference type="NCBI Taxonomy" id="2915813"/>
    <lineage>
        <taxon>Bacteria</taxon>
        <taxon>Pseudomonadati</taxon>
        <taxon>Pseudomonadota</taxon>
        <taxon>Gammaproteobacteria</taxon>
        <taxon>Pseudomonadales</taxon>
        <taxon>Pseudomonadaceae</taxon>
        <taxon>Pseudomonas</taxon>
    </lineage>
</organism>
<dbReference type="Proteomes" id="UP001299876">
    <property type="component" value="Unassembled WGS sequence"/>
</dbReference>
<sequence length="112" mass="12262">MTPLQLAKAWIESEKPNQEEIQQSVDNLCHQLARPPAGISETELHLAIAHLMFAIGKDPADLVLPDKPAKAELDLSPLGEPANSEASLLTSAERRERFLKLKVDIAAMLAPF</sequence>